<feature type="transmembrane region" description="Helical" evidence="9">
    <location>
        <begin position="536"/>
        <end position="566"/>
    </location>
</feature>
<accession>A0A518CPK1</accession>
<keyword evidence="2" id="KW-0723">Serine/threonine-protein kinase</keyword>
<evidence type="ECO:0000256" key="3">
    <source>
        <dbReference type="ARBA" id="ARBA00022679"/>
    </source>
</evidence>
<feature type="compositionally biased region" description="Polar residues" evidence="8">
    <location>
        <begin position="1"/>
        <end position="35"/>
    </location>
</feature>
<dbReference type="PROSITE" id="PS00108">
    <property type="entry name" value="PROTEIN_KINASE_ST"/>
    <property type="match status" value="1"/>
</dbReference>
<dbReference type="SUPFAM" id="SSF56112">
    <property type="entry name" value="Protein kinase-like (PK-like)"/>
    <property type="match status" value="1"/>
</dbReference>
<dbReference type="PANTHER" id="PTHR43289:SF6">
    <property type="entry name" value="SERINE_THREONINE-PROTEIN KINASE NEKL-3"/>
    <property type="match status" value="1"/>
</dbReference>
<evidence type="ECO:0000256" key="4">
    <source>
        <dbReference type="ARBA" id="ARBA00022741"/>
    </source>
</evidence>
<dbReference type="EMBL" id="CP036281">
    <property type="protein sequence ID" value="QDU81124.1"/>
    <property type="molecule type" value="Genomic_DNA"/>
</dbReference>
<dbReference type="KEGG" id="plon:Pla110_28610"/>
<keyword evidence="12" id="KW-1185">Reference proteome</keyword>
<dbReference type="OrthoDB" id="6111975at2"/>
<feature type="domain" description="Protein kinase" evidence="10">
    <location>
        <begin position="94"/>
        <end position="353"/>
    </location>
</feature>
<evidence type="ECO:0000259" key="10">
    <source>
        <dbReference type="PROSITE" id="PS50011"/>
    </source>
</evidence>
<organism evidence="11 12">
    <name type="scientific">Polystyrenella longa</name>
    <dbReference type="NCBI Taxonomy" id="2528007"/>
    <lineage>
        <taxon>Bacteria</taxon>
        <taxon>Pseudomonadati</taxon>
        <taxon>Planctomycetota</taxon>
        <taxon>Planctomycetia</taxon>
        <taxon>Planctomycetales</taxon>
        <taxon>Planctomycetaceae</taxon>
        <taxon>Polystyrenella</taxon>
    </lineage>
</organism>
<reference evidence="11 12" key="1">
    <citation type="submission" date="2019-02" db="EMBL/GenBank/DDBJ databases">
        <title>Deep-cultivation of Planctomycetes and their phenomic and genomic characterization uncovers novel biology.</title>
        <authorList>
            <person name="Wiegand S."/>
            <person name="Jogler M."/>
            <person name="Boedeker C."/>
            <person name="Pinto D."/>
            <person name="Vollmers J."/>
            <person name="Rivas-Marin E."/>
            <person name="Kohn T."/>
            <person name="Peeters S.H."/>
            <person name="Heuer A."/>
            <person name="Rast P."/>
            <person name="Oberbeckmann S."/>
            <person name="Bunk B."/>
            <person name="Jeske O."/>
            <person name="Meyerdierks A."/>
            <person name="Storesund J.E."/>
            <person name="Kallscheuer N."/>
            <person name="Luecker S."/>
            <person name="Lage O.M."/>
            <person name="Pohl T."/>
            <person name="Merkel B.J."/>
            <person name="Hornburger P."/>
            <person name="Mueller R.-W."/>
            <person name="Bruemmer F."/>
            <person name="Labrenz M."/>
            <person name="Spormann A.M."/>
            <person name="Op den Camp H."/>
            <person name="Overmann J."/>
            <person name="Amann R."/>
            <person name="Jetten M.S.M."/>
            <person name="Mascher T."/>
            <person name="Medema M.H."/>
            <person name="Devos D.P."/>
            <person name="Kaster A.-K."/>
            <person name="Ovreas L."/>
            <person name="Rohde M."/>
            <person name="Galperin M.Y."/>
            <person name="Jogler C."/>
        </authorList>
    </citation>
    <scope>NUCLEOTIDE SEQUENCE [LARGE SCALE GENOMIC DNA]</scope>
    <source>
        <strain evidence="11 12">Pla110</strain>
    </source>
</reference>
<dbReference type="RefSeq" id="WP_144996337.1">
    <property type="nucleotide sequence ID" value="NZ_CP036281.1"/>
</dbReference>
<dbReference type="Gene3D" id="3.30.200.20">
    <property type="entry name" value="Phosphorylase Kinase, domain 1"/>
    <property type="match status" value="1"/>
</dbReference>
<dbReference type="PANTHER" id="PTHR43289">
    <property type="entry name" value="MITOGEN-ACTIVATED PROTEIN KINASE KINASE KINASE 20-RELATED"/>
    <property type="match status" value="1"/>
</dbReference>
<feature type="compositionally biased region" description="Polar residues" evidence="8">
    <location>
        <begin position="418"/>
        <end position="431"/>
    </location>
</feature>
<dbReference type="InterPro" id="IPR000719">
    <property type="entry name" value="Prot_kinase_dom"/>
</dbReference>
<keyword evidence="9" id="KW-1133">Transmembrane helix</keyword>
<evidence type="ECO:0000256" key="1">
    <source>
        <dbReference type="ARBA" id="ARBA00012513"/>
    </source>
</evidence>
<evidence type="ECO:0000256" key="5">
    <source>
        <dbReference type="ARBA" id="ARBA00022777"/>
    </source>
</evidence>
<feature type="compositionally biased region" description="Polar residues" evidence="8">
    <location>
        <begin position="380"/>
        <end position="393"/>
    </location>
</feature>
<dbReference type="Pfam" id="PF00069">
    <property type="entry name" value="Pkinase"/>
    <property type="match status" value="1"/>
</dbReference>
<dbReference type="PROSITE" id="PS50011">
    <property type="entry name" value="PROTEIN_KINASE_DOM"/>
    <property type="match status" value="1"/>
</dbReference>
<sequence>MTASLPPQDKSLTSPSHHSSQRQGAKPTPDQTQINALGATVIGAAESNSETKPIMPDTPPQPSTPSPVPPSVPNLPGKSNTPSSGKKATQLGDFRLRKRLGKGGMGEVFLAQQVSLDRPVAIKTLSKELAKKPDFVERFLREARSMARLHHPNVVQVYAADSQKGINYVAIEYIDGYSMQVWMNQRKRLTVGDSLHVVLVCAQALKQAHDLKMIHRDIKPDNILITSKGIVKVADFGLAKAIDEDVSMTQSGTGLGTPLYMAPEQARNAKHVDLRTDIYALGCTLYYFLTGELPFKGKDTLELILEKEKGTFKSARQINSEIPSRLDLMIDKMLAKDPNARYGDCAELVNDLVGLGLHSPSLSFIDGAVESAGIGHPSSMGMSSRGGVTQSPGGHTAIGSKPGGGTTGGTTPAYTPPNSAQDAQQAEVSRTMETSAGKAWYVRFFDAQGKSTLNKFSTEQVIKGIKAGMFDKRARAREGNKGQFVPLTQYVEFQGFMHQRIAQDTADQRGKNTAQQYEKLAQQYDRQKRWKWVKNLFQGMVGGIGFIVYLIIIVVLLGAGWIAFLFREDWLPMITG</sequence>
<keyword evidence="9" id="KW-0472">Membrane</keyword>
<keyword evidence="6 7" id="KW-0067">ATP-binding</keyword>
<evidence type="ECO:0000256" key="2">
    <source>
        <dbReference type="ARBA" id="ARBA00022527"/>
    </source>
</evidence>
<dbReference type="GO" id="GO:0005524">
    <property type="term" value="F:ATP binding"/>
    <property type="evidence" value="ECO:0007669"/>
    <property type="project" value="UniProtKB-UniRule"/>
</dbReference>
<keyword evidence="3 11" id="KW-0808">Transferase</keyword>
<dbReference type="Gene3D" id="1.10.510.10">
    <property type="entry name" value="Transferase(Phosphotransferase) domain 1"/>
    <property type="match status" value="1"/>
</dbReference>
<dbReference type="Proteomes" id="UP000317178">
    <property type="component" value="Chromosome"/>
</dbReference>
<dbReference type="CDD" id="cd14014">
    <property type="entry name" value="STKc_PknB_like"/>
    <property type="match status" value="1"/>
</dbReference>
<keyword evidence="4 7" id="KW-0547">Nucleotide-binding</keyword>
<feature type="compositionally biased region" description="Polar residues" evidence="8">
    <location>
        <begin position="77"/>
        <end position="87"/>
    </location>
</feature>
<gene>
    <name evidence="11" type="primary">pknB_8</name>
    <name evidence="11" type="ORF">Pla110_28610</name>
</gene>
<evidence type="ECO:0000256" key="9">
    <source>
        <dbReference type="SAM" id="Phobius"/>
    </source>
</evidence>
<protein>
    <recommendedName>
        <fullName evidence="1">non-specific serine/threonine protein kinase</fullName>
        <ecNumber evidence="1">2.7.11.1</ecNumber>
    </recommendedName>
</protein>
<feature type="binding site" evidence="7">
    <location>
        <position position="132"/>
    </location>
    <ligand>
        <name>ATP</name>
        <dbReference type="ChEBI" id="CHEBI:30616"/>
    </ligand>
</feature>
<feature type="region of interest" description="Disordered" evidence="8">
    <location>
        <begin position="1"/>
        <end position="92"/>
    </location>
</feature>
<keyword evidence="5 11" id="KW-0418">Kinase</keyword>
<proteinExistence type="predicted"/>
<evidence type="ECO:0000256" key="8">
    <source>
        <dbReference type="SAM" id="MobiDB-lite"/>
    </source>
</evidence>
<evidence type="ECO:0000256" key="6">
    <source>
        <dbReference type="ARBA" id="ARBA00022840"/>
    </source>
</evidence>
<dbReference type="AlphaFoldDB" id="A0A518CPK1"/>
<dbReference type="FunFam" id="1.10.510.10:FF:000021">
    <property type="entry name" value="Serine/threonine protein kinase"/>
    <property type="match status" value="1"/>
</dbReference>
<name>A0A518CPK1_9PLAN</name>
<dbReference type="GO" id="GO:0004674">
    <property type="term" value="F:protein serine/threonine kinase activity"/>
    <property type="evidence" value="ECO:0007669"/>
    <property type="project" value="UniProtKB-KW"/>
</dbReference>
<evidence type="ECO:0000313" key="11">
    <source>
        <dbReference type="EMBL" id="QDU81124.1"/>
    </source>
</evidence>
<evidence type="ECO:0000313" key="12">
    <source>
        <dbReference type="Proteomes" id="UP000317178"/>
    </source>
</evidence>
<feature type="region of interest" description="Disordered" evidence="8">
    <location>
        <begin position="375"/>
        <end position="431"/>
    </location>
</feature>
<feature type="compositionally biased region" description="Pro residues" evidence="8">
    <location>
        <begin position="56"/>
        <end position="73"/>
    </location>
</feature>
<dbReference type="SMART" id="SM00220">
    <property type="entry name" value="S_TKc"/>
    <property type="match status" value="1"/>
</dbReference>
<dbReference type="InterPro" id="IPR011009">
    <property type="entry name" value="Kinase-like_dom_sf"/>
</dbReference>
<keyword evidence="9" id="KW-0812">Transmembrane</keyword>
<evidence type="ECO:0000256" key="7">
    <source>
        <dbReference type="PROSITE-ProRule" id="PRU10141"/>
    </source>
</evidence>
<dbReference type="PROSITE" id="PS00107">
    <property type="entry name" value="PROTEIN_KINASE_ATP"/>
    <property type="match status" value="1"/>
</dbReference>
<dbReference type="EC" id="2.7.11.1" evidence="1"/>
<dbReference type="InterPro" id="IPR008271">
    <property type="entry name" value="Ser/Thr_kinase_AS"/>
</dbReference>
<dbReference type="InterPro" id="IPR017441">
    <property type="entry name" value="Protein_kinase_ATP_BS"/>
</dbReference>